<accession>A0A2Z2M8D7</accession>
<dbReference type="PANTHER" id="PTHR11228">
    <property type="entry name" value="RADICAL SAM DOMAIN PROTEIN"/>
    <property type="match status" value="1"/>
</dbReference>
<dbReference type="EMBL" id="CP014862">
    <property type="protein sequence ID" value="ASJ01936.1"/>
    <property type="molecule type" value="Genomic_DNA"/>
</dbReference>
<dbReference type="KEGG" id="tprf:A3L09_00995"/>
<dbReference type="Gene3D" id="3.20.20.70">
    <property type="entry name" value="Aldolase class I"/>
    <property type="match status" value="1"/>
</dbReference>
<dbReference type="InterPro" id="IPR058240">
    <property type="entry name" value="rSAM_sf"/>
</dbReference>
<evidence type="ECO:0000313" key="1">
    <source>
        <dbReference type="EMBL" id="ASJ01936.1"/>
    </source>
</evidence>
<sequence>MRVDSFLVSSMAEVTRVDVRGAELAKLRAEDKTISVGKPPWTEVEHTGKIERLILQLGAGKGRFDEVHGIPRSIGCIGNNRFILRREKLTFDEIRTVLREFKVMGGKEVWINSYDRIEELQYAAQIALSFGIPNVNATVLFEDLEEVEPLDGINYIAEMEYDEEKIITASMKLWVKGLLIMVPPERLEEAKMFIRKVKGDSELEIYLDVLYPRSARDLSFNLIELRRNKNPTSVKYHDCLAGTVAVTGDGYITPCPLLRNFAAGDVRDKGLKWTVNKTRKIRKFWTLTKDSVEGCSSCPFRYLCHDCRAIEYQVTGDLNGIEYCPLVFSSESQKSSIE</sequence>
<dbReference type="Proteomes" id="UP000250179">
    <property type="component" value="Chromosome"/>
</dbReference>
<gene>
    <name evidence="1" type="ORF">A3L09_00995</name>
</gene>
<keyword evidence="2" id="KW-1185">Reference proteome</keyword>
<evidence type="ECO:0000313" key="2">
    <source>
        <dbReference type="Proteomes" id="UP000250179"/>
    </source>
</evidence>
<name>A0A2Z2M8D7_THEPR</name>
<reference evidence="1 2" key="1">
    <citation type="submission" date="2016-03" db="EMBL/GenBank/DDBJ databases">
        <title>Complete genome sequence of Thermococcus profundus strain DT5432.</title>
        <authorList>
            <person name="Oger P.M."/>
        </authorList>
    </citation>
    <scope>NUCLEOTIDE SEQUENCE [LARGE SCALE GENOMIC DNA]</scope>
    <source>
        <strain evidence="1 2">DT 5432</strain>
    </source>
</reference>
<dbReference type="AlphaFoldDB" id="A0A2Z2M8D7"/>
<proteinExistence type="predicted"/>
<dbReference type="InterPro" id="IPR013785">
    <property type="entry name" value="Aldolase_TIM"/>
</dbReference>
<dbReference type="SUPFAM" id="SSF102114">
    <property type="entry name" value="Radical SAM enzymes"/>
    <property type="match status" value="1"/>
</dbReference>
<organism evidence="1 2">
    <name type="scientific">Thermococcus profundus</name>
    <dbReference type="NCBI Taxonomy" id="49899"/>
    <lineage>
        <taxon>Archaea</taxon>
        <taxon>Methanobacteriati</taxon>
        <taxon>Methanobacteriota</taxon>
        <taxon>Thermococci</taxon>
        <taxon>Thermococcales</taxon>
        <taxon>Thermococcaceae</taxon>
        <taxon>Thermococcus</taxon>
    </lineage>
</organism>
<dbReference type="PANTHER" id="PTHR11228:SF34">
    <property type="entry name" value="TUNGSTEN-CONTAINING ALDEHYDE FERREDOXIN OXIDOREDUCTASE COFACTOR MODIFYING PROTEIN"/>
    <property type="match status" value="1"/>
</dbReference>
<dbReference type="InterPro" id="IPR050377">
    <property type="entry name" value="Radical_SAM_PqqE_MftC-like"/>
</dbReference>
<dbReference type="NCBIfam" id="TIGR04085">
    <property type="entry name" value="rSAM_more_4Fe4S"/>
    <property type="match status" value="1"/>
</dbReference>
<protein>
    <submittedName>
        <fullName evidence="1">Fe-S oxidoreductase</fullName>
    </submittedName>
</protein>
<dbReference type="InterPro" id="IPR023885">
    <property type="entry name" value="4Fe4S-binding_SPASM_dom"/>
</dbReference>